<dbReference type="InterPro" id="IPR036213">
    <property type="entry name" value="Calpain_III_sf"/>
</dbReference>
<feature type="non-terminal residue" evidence="1">
    <location>
        <position position="1"/>
    </location>
</feature>
<protein>
    <recommendedName>
        <fullName evidence="3">Peptidase C2 calpain domain-containing protein</fullName>
    </recommendedName>
</protein>
<accession>A0AA38PHL7</accession>
<sequence>RIRLQLIRPSSSVSLNVTVYPDYPASVDSMTSHNHVATSGPYDDPITGVATPLTSLPKGRYWVVPSTYNPGIQCGFQLIVFSTLASTEIIPKQL</sequence>
<gene>
    <name evidence="1" type="ORF">F5878DRAFT_529345</name>
</gene>
<dbReference type="AlphaFoldDB" id="A0AA38PHL7"/>
<evidence type="ECO:0008006" key="3">
    <source>
        <dbReference type="Google" id="ProtNLM"/>
    </source>
</evidence>
<comment type="caution">
    <text evidence="1">The sequence shown here is derived from an EMBL/GenBank/DDBJ whole genome shotgun (WGS) entry which is preliminary data.</text>
</comment>
<reference evidence="1" key="1">
    <citation type="submission" date="2022-08" db="EMBL/GenBank/DDBJ databases">
        <authorList>
            <consortium name="DOE Joint Genome Institute"/>
            <person name="Min B."/>
            <person name="Riley R."/>
            <person name="Sierra-Patev S."/>
            <person name="Naranjo-Ortiz M."/>
            <person name="Looney B."/>
            <person name="Konkel Z."/>
            <person name="Slot J.C."/>
            <person name="Sakamoto Y."/>
            <person name="Steenwyk J.L."/>
            <person name="Rokas A."/>
            <person name="Carro J."/>
            <person name="Camarero S."/>
            <person name="Ferreira P."/>
            <person name="Molpeceres G."/>
            <person name="Ruiz-Duenas F.J."/>
            <person name="Serrano A."/>
            <person name="Henrissat B."/>
            <person name="Drula E."/>
            <person name="Hughes K.W."/>
            <person name="Mata J.L."/>
            <person name="Ishikawa N.K."/>
            <person name="Vargas-Isla R."/>
            <person name="Ushijima S."/>
            <person name="Smith C.A."/>
            <person name="Ahrendt S."/>
            <person name="Andreopoulos W."/>
            <person name="He G."/>
            <person name="Labutti K."/>
            <person name="Lipzen A."/>
            <person name="Ng V."/>
            <person name="Sandor L."/>
            <person name="Barry K."/>
            <person name="Martinez A.T."/>
            <person name="Xiao Y."/>
            <person name="Gibbons J.G."/>
            <person name="Terashima K."/>
            <person name="Hibbett D.S."/>
            <person name="Grigoriev I.V."/>
        </authorList>
    </citation>
    <scope>NUCLEOTIDE SEQUENCE</scope>
    <source>
        <strain evidence="1">TFB9207</strain>
    </source>
</reference>
<proteinExistence type="predicted"/>
<evidence type="ECO:0000313" key="1">
    <source>
        <dbReference type="EMBL" id="KAJ3842691.1"/>
    </source>
</evidence>
<dbReference type="Gene3D" id="2.60.120.380">
    <property type="match status" value="1"/>
</dbReference>
<keyword evidence="2" id="KW-1185">Reference proteome</keyword>
<evidence type="ECO:0000313" key="2">
    <source>
        <dbReference type="Proteomes" id="UP001163846"/>
    </source>
</evidence>
<dbReference type="Proteomes" id="UP001163846">
    <property type="component" value="Unassembled WGS sequence"/>
</dbReference>
<name>A0AA38PHL7_9AGAR</name>
<organism evidence="1 2">
    <name type="scientific">Lentinula raphanica</name>
    <dbReference type="NCBI Taxonomy" id="153919"/>
    <lineage>
        <taxon>Eukaryota</taxon>
        <taxon>Fungi</taxon>
        <taxon>Dikarya</taxon>
        <taxon>Basidiomycota</taxon>
        <taxon>Agaricomycotina</taxon>
        <taxon>Agaricomycetes</taxon>
        <taxon>Agaricomycetidae</taxon>
        <taxon>Agaricales</taxon>
        <taxon>Marasmiineae</taxon>
        <taxon>Omphalotaceae</taxon>
        <taxon>Lentinula</taxon>
    </lineage>
</organism>
<dbReference type="SUPFAM" id="SSF49758">
    <property type="entry name" value="Calpain large subunit, middle domain (domain III)"/>
    <property type="match status" value="1"/>
</dbReference>
<dbReference type="EMBL" id="MU805998">
    <property type="protein sequence ID" value="KAJ3842691.1"/>
    <property type="molecule type" value="Genomic_DNA"/>
</dbReference>